<dbReference type="RefSeq" id="WP_115866612.1">
    <property type="nucleotide sequence ID" value="NZ_QREG01000002.1"/>
</dbReference>
<feature type="region of interest" description="Disordered" evidence="1">
    <location>
        <begin position="176"/>
        <end position="197"/>
    </location>
</feature>
<keyword evidence="4" id="KW-1185">Reference proteome</keyword>
<accession>A0A3D9L6Y4</accession>
<evidence type="ECO:0000256" key="1">
    <source>
        <dbReference type="SAM" id="MobiDB-lite"/>
    </source>
</evidence>
<dbReference type="Gene3D" id="2.60.40.10">
    <property type="entry name" value="Immunoglobulins"/>
    <property type="match status" value="1"/>
</dbReference>
<keyword evidence="2" id="KW-0732">Signal</keyword>
<evidence type="ECO:0000313" key="3">
    <source>
        <dbReference type="EMBL" id="REE02075.1"/>
    </source>
</evidence>
<evidence type="ECO:0000313" key="4">
    <source>
        <dbReference type="Proteomes" id="UP000256779"/>
    </source>
</evidence>
<dbReference type="OrthoDB" id="1466765at2"/>
<sequence>MKTSSQHITLITLLLILAFGSQLHATSIPGCSGGTVENNVEDGVEIKNGDCGILSSNIGTIEGNIEIKGGGELTIDGNINTVEGNITICTSCTLIINGDISQMDGSITNNGTLIIRGSVTSEGKLEIKGKGTTTLDGGSFTSTNDTVELGPQSNLDLQNGSSISVSKEIVNKGTITSDETGNTISGGIDNSGGGTSPTFTGCGSGECTDNSTLPITLGSFELTAQQNTILLSWTTLSEINFEYFEIQRASADGDFETIATLAGNGTTSQPVAYTWTDEAPLSGINYYRLISNDYDGYREVFEAKVIEFNVQSAKNEWKMFPSVISPYEHVSITGLNMDAQIAVYSTRGQVVNHRFENGQIELTDQVQAGVYIVRVSNNGITSTKRLVIR</sequence>
<protein>
    <submittedName>
        <fullName evidence="3">Putative secreted protein (Por secretion system target)</fullName>
    </submittedName>
</protein>
<dbReference type="Proteomes" id="UP000256779">
    <property type="component" value="Unassembled WGS sequence"/>
</dbReference>
<reference evidence="3 4" key="1">
    <citation type="submission" date="2018-07" db="EMBL/GenBank/DDBJ databases">
        <title>Genomic Encyclopedia of Type Strains, Phase IV (KMG-IV): sequencing the most valuable type-strain genomes for metagenomic binning, comparative biology and taxonomic classification.</title>
        <authorList>
            <person name="Goeker M."/>
        </authorList>
    </citation>
    <scope>NUCLEOTIDE SEQUENCE [LARGE SCALE GENOMIC DNA]</scope>
    <source>
        <strain evidence="3 4">DSM 4134</strain>
    </source>
</reference>
<name>A0A3D9L6Y4_MARFU</name>
<feature type="chain" id="PRO_5017562040" evidence="2">
    <location>
        <begin position="26"/>
        <end position="389"/>
    </location>
</feature>
<proteinExistence type="predicted"/>
<comment type="caution">
    <text evidence="3">The sequence shown here is derived from an EMBL/GenBank/DDBJ whole genome shotgun (WGS) entry which is preliminary data.</text>
</comment>
<evidence type="ECO:0000256" key="2">
    <source>
        <dbReference type="SAM" id="SignalP"/>
    </source>
</evidence>
<dbReference type="AlphaFoldDB" id="A0A3D9L6Y4"/>
<feature type="compositionally biased region" description="Polar residues" evidence="1">
    <location>
        <begin position="176"/>
        <end position="185"/>
    </location>
</feature>
<dbReference type="InterPro" id="IPR026444">
    <property type="entry name" value="Secre_tail"/>
</dbReference>
<dbReference type="NCBIfam" id="TIGR04183">
    <property type="entry name" value="Por_Secre_tail"/>
    <property type="match status" value="1"/>
</dbReference>
<feature type="signal peptide" evidence="2">
    <location>
        <begin position="1"/>
        <end position="25"/>
    </location>
</feature>
<organism evidence="3 4">
    <name type="scientific">Marinoscillum furvescens DSM 4134</name>
    <dbReference type="NCBI Taxonomy" id="1122208"/>
    <lineage>
        <taxon>Bacteria</taxon>
        <taxon>Pseudomonadati</taxon>
        <taxon>Bacteroidota</taxon>
        <taxon>Cytophagia</taxon>
        <taxon>Cytophagales</taxon>
        <taxon>Reichenbachiellaceae</taxon>
        <taxon>Marinoscillum</taxon>
    </lineage>
</organism>
<dbReference type="EMBL" id="QREG01000002">
    <property type="protein sequence ID" value="REE02075.1"/>
    <property type="molecule type" value="Genomic_DNA"/>
</dbReference>
<gene>
    <name evidence="3" type="ORF">C7460_10295</name>
</gene>
<dbReference type="InterPro" id="IPR013783">
    <property type="entry name" value="Ig-like_fold"/>
</dbReference>